<keyword evidence="1" id="KW-0677">Repeat</keyword>
<dbReference type="InterPro" id="IPR002110">
    <property type="entry name" value="Ankyrin_rpt"/>
</dbReference>
<reference evidence="7" key="2">
    <citation type="submission" date="2025-09" db="UniProtKB">
        <authorList>
            <consortium name="Ensembl"/>
        </authorList>
    </citation>
    <scope>IDENTIFICATION</scope>
</reference>
<sequence length="397" mass="44132">MALECSQDAVLDFLKERGGKSVFPEDPQKKAAVRNRFKMYVDTVAYVKTEDGVKCVCLKKKFRGSLKAAERQPAASQVSGDDAAEEPAPHAPGSGFGSDSQVRLPRVSSPESSLPDTAGDSGESEGSDCVSSPQVRRSMVFRGSVHLSCRSDSDSASLTSGPDDDRTSLTLDPLEHEWMMCASDCEWSRLFPLLATEPSLVLRKDFITGFTCLHWAAKHGKPDVPISVDARSNTGYTPLHVAAMHNHMEVVKLLVGAYGADVEIRDYSGRKACQYLTNSVSMDIRDIIGAYDSRSNSEDQTHSEGARWRFSKVLQTNLKPLRRLQLEDADCVDGEDRPPRQKPLRRKSSLSKMRPRLQRLRDRTSQILHSTSFRDSDELETSTRASFRSRPKTHFFG</sequence>
<dbReference type="InterPro" id="IPR036770">
    <property type="entry name" value="Ankyrin_rpt-contain_sf"/>
</dbReference>
<evidence type="ECO:0000256" key="3">
    <source>
        <dbReference type="ARBA" id="ARBA00038122"/>
    </source>
</evidence>
<name>A0A3Q3FW01_9LABR</name>
<keyword evidence="8" id="KW-1185">Reference proteome</keyword>
<proteinExistence type="inferred from homology"/>
<keyword evidence="2 4" id="KW-0040">ANK repeat</keyword>
<protein>
    <submittedName>
        <fullName evidence="7">Sosondowah ankyrin repeat domain family Cb</fullName>
    </submittedName>
</protein>
<dbReference type="Ensembl" id="ENSLBET00000024773.1">
    <property type="protein sequence ID" value="ENSLBEP00000023539.1"/>
    <property type="gene ID" value="ENSLBEG00000018070.1"/>
</dbReference>
<dbReference type="GeneTree" id="ENSGT00950000183003"/>
<dbReference type="Pfam" id="PF00023">
    <property type="entry name" value="Ank"/>
    <property type="match status" value="1"/>
</dbReference>
<evidence type="ECO:0000256" key="2">
    <source>
        <dbReference type="ARBA" id="ARBA00023043"/>
    </source>
</evidence>
<dbReference type="STRING" id="56723.ENSLBEP00000023539"/>
<dbReference type="InParanoid" id="A0A3Q3FW01"/>
<comment type="similarity">
    <text evidence="3">Belongs to the SOWAH family.</text>
</comment>
<feature type="repeat" description="ANK" evidence="4">
    <location>
        <begin position="234"/>
        <end position="267"/>
    </location>
</feature>
<dbReference type="SUPFAM" id="SSF48403">
    <property type="entry name" value="Ankyrin repeat"/>
    <property type="match status" value="1"/>
</dbReference>
<dbReference type="AlphaFoldDB" id="A0A3Q3FW01"/>
<dbReference type="PANTHER" id="PTHR14491:SF4">
    <property type="entry name" value="ANKYRIN REPEAT DOMAIN-CONTAINING PROTEIN SOWAHC"/>
    <property type="match status" value="1"/>
</dbReference>
<organism evidence="7 8">
    <name type="scientific">Labrus bergylta</name>
    <name type="common">ballan wrasse</name>
    <dbReference type="NCBI Taxonomy" id="56723"/>
    <lineage>
        <taxon>Eukaryota</taxon>
        <taxon>Metazoa</taxon>
        <taxon>Chordata</taxon>
        <taxon>Craniata</taxon>
        <taxon>Vertebrata</taxon>
        <taxon>Euteleostomi</taxon>
        <taxon>Actinopterygii</taxon>
        <taxon>Neopterygii</taxon>
        <taxon>Teleostei</taxon>
        <taxon>Neoteleostei</taxon>
        <taxon>Acanthomorphata</taxon>
        <taxon>Eupercaria</taxon>
        <taxon>Labriformes</taxon>
        <taxon>Labridae</taxon>
        <taxon>Labrus</taxon>
    </lineage>
</organism>
<evidence type="ECO:0000313" key="7">
    <source>
        <dbReference type="Ensembl" id="ENSLBEP00000023539.1"/>
    </source>
</evidence>
<dbReference type="SMART" id="SM00248">
    <property type="entry name" value="ANK"/>
    <property type="match status" value="1"/>
</dbReference>
<evidence type="ECO:0000256" key="4">
    <source>
        <dbReference type="PROSITE-ProRule" id="PRU00023"/>
    </source>
</evidence>
<dbReference type="PROSITE" id="PS50297">
    <property type="entry name" value="ANK_REP_REGION"/>
    <property type="match status" value="1"/>
</dbReference>
<evidence type="ECO:0000256" key="1">
    <source>
        <dbReference type="ARBA" id="ARBA00022737"/>
    </source>
</evidence>
<feature type="region of interest" description="Disordered" evidence="5">
    <location>
        <begin position="68"/>
        <end position="133"/>
    </location>
</feature>
<evidence type="ECO:0000313" key="8">
    <source>
        <dbReference type="Proteomes" id="UP000261660"/>
    </source>
</evidence>
<feature type="compositionally biased region" description="Basic residues" evidence="5">
    <location>
        <begin position="340"/>
        <end position="358"/>
    </location>
</feature>
<feature type="domain" description="SOWAHA-C winged helix-turn-helix" evidence="6">
    <location>
        <begin position="4"/>
        <end position="76"/>
    </location>
</feature>
<dbReference type="Gene3D" id="1.25.40.20">
    <property type="entry name" value="Ankyrin repeat-containing domain"/>
    <property type="match status" value="1"/>
</dbReference>
<feature type="region of interest" description="Disordered" evidence="5">
    <location>
        <begin position="330"/>
        <end position="397"/>
    </location>
</feature>
<gene>
    <name evidence="7" type="primary">SOWAHC</name>
</gene>
<dbReference type="PANTHER" id="PTHR14491">
    <property type="entry name" value="SOSONDOWAH, ISOFORM G"/>
    <property type="match status" value="1"/>
</dbReference>
<feature type="compositionally biased region" description="Basic residues" evidence="5">
    <location>
        <begin position="387"/>
        <end position="397"/>
    </location>
</feature>
<evidence type="ECO:0000256" key="5">
    <source>
        <dbReference type="SAM" id="MobiDB-lite"/>
    </source>
</evidence>
<evidence type="ECO:0000259" key="6">
    <source>
        <dbReference type="Pfam" id="PF25877"/>
    </source>
</evidence>
<dbReference type="Pfam" id="PF25877">
    <property type="entry name" value="WHD_SOWAH"/>
    <property type="match status" value="1"/>
</dbReference>
<dbReference type="Proteomes" id="UP000261660">
    <property type="component" value="Unplaced"/>
</dbReference>
<accession>A0A3Q3FW01</accession>
<dbReference type="InterPro" id="IPR058889">
    <property type="entry name" value="WHD_SOWAHA-C"/>
</dbReference>
<dbReference type="PROSITE" id="PS50088">
    <property type="entry name" value="ANK_REPEAT"/>
    <property type="match status" value="1"/>
</dbReference>
<reference evidence="7" key="1">
    <citation type="submission" date="2025-08" db="UniProtKB">
        <authorList>
            <consortium name="Ensembl"/>
        </authorList>
    </citation>
    <scope>IDENTIFICATION</scope>
</reference>